<feature type="domain" description="Major facilitator superfamily (MFS) profile" evidence="9">
    <location>
        <begin position="155"/>
        <end position="642"/>
    </location>
</feature>
<keyword evidence="11" id="KW-1185">Reference proteome</keyword>
<feature type="transmembrane region" description="Helical" evidence="8">
    <location>
        <begin position="618"/>
        <end position="640"/>
    </location>
</feature>
<feature type="transmembrane region" description="Helical" evidence="8">
    <location>
        <begin position="577"/>
        <end position="598"/>
    </location>
</feature>
<dbReference type="SUPFAM" id="SSF103473">
    <property type="entry name" value="MFS general substrate transporter"/>
    <property type="match status" value="1"/>
</dbReference>
<dbReference type="InParanoid" id="A0A0G4EGG4"/>
<feature type="compositionally biased region" description="Polar residues" evidence="7">
    <location>
        <begin position="83"/>
        <end position="100"/>
    </location>
</feature>
<feature type="transmembrane region" description="Helical" evidence="8">
    <location>
        <begin position="514"/>
        <end position="534"/>
    </location>
</feature>
<feature type="transmembrane region" description="Helical" evidence="8">
    <location>
        <begin position="540"/>
        <end position="565"/>
    </location>
</feature>
<dbReference type="GO" id="GO:0016020">
    <property type="term" value="C:membrane"/>
    <property type="evidence" value="ECO:0007669"/>
    <property type="project" value="UniProtKB-SubCell"/>
</dbReference>
<dbReference type="InterPro" id="IPR036259">
    <property type="entry name" value="MFS_trans_sf"/>
</dbReference>
<protein>
    <recommendedName>
        <fullName evidence="9">Major facilitator superfamily (MFS) profile domain-containing protein</fullName>
    </recommendedName>
</protein>
<dbReference type="InterPro" id="IPR011701">
    <property type="entry name" value="MFS"/>
</dbReference>
<evidence type="ECO:0000256" key="3">
    <source>
        <dbReference type="ARBA" id="ARBA00022692"/>
    </source>
</evidence>
<dbReference type="OMA" id="VAGWMSY"/>
<feature type="transmembrane region" description="Helical" evidence="8">
    <location>
        <begin position="319"/>
        <end position="338"/>
    </location>
</feature>
<dbReference type="Proteomes" id="UP000041254">
    <property type="component" value="Unassembled WGS sequence"/>
</dbReference>
<evidence type="ECO:0000256" key="1">
    <source>
        <dbReference type="ARBA" id="ARBA00004141"/>
    </source>
</evidence>
<dbReference type="PROSITE" id="PS50850">
    <property type="entry name" value="MFS"/>
    <property type="match status" value="1"/>
</dbReference>
<keyword evidence="4 8" id="KW-1133">Transmembrane helix</keyword>
<evidence type="ECO:0000256" key="8">
    <source>
        <dbReference type="SAM" id="Phobius"/>
    </source>
</evidence>
<feature type="compositionally biased region" description="Polar residues" evidence="7">
    <location>
        <begin position="44"/>
        <end position="53"/>
    </location>
</feature>
<comment type="similarity">
    <text evidence="6">Belongs to the major facilitator superfamily. Spinster (TC 2.A.1.49) family.</text>
</comment>
<evidence type="ECO:0000313" key="11">
    <source>
        <dbReference type="Proteomes" id="UP000041254"/>
    </source>
</evidence>
<feature type="transmembrane region" description="Helical" evidence="8">
    <location>
        <begin position="440"/>
        <end position="462"/>
    </location>
</feature>
<dbReference type="InterPro" id="IPR044770">
    <property type="entry name" value="MFS_spinster-like"/>
</dbReference>
<organism evidence="10 11">
    <name type="scientific">Vitrella brassicaformis (strain CCMP3155)</name>
    <dbReference type="NCBI Taxonomy" id="1169540"/>
    <lineage>
        <taxon>Eukaryota</taxon>
        <taxon>Sar</taxon>
        <taxon>Alveolata</taxon>
        <taxon>Colpodellida</taxon>
        <taxon>Vitrellaceae</taxon>
        <taxon>Vitrella</taxon>
    </lineage>
</organism>
<keyword evidence="2" id="KW-0813">Transport</keyword>
<name>A0A0G4EGG4_VITBC</name>
<evidence type="ECO:0000256" key="4">
    <source>
        <dbReference type="ARBA" id="ARBA00022989"/>
    </source>
</evidence>
<feature type="compositionally biased region" description="Basic and acidic residues" evidence="7">
    <location>
        <begin position="71"/>
        <end position="82"/>
    </location>
</feature>
<evidence type="ECO:0000259" key="9">
    <source>
        <dbReference type="PROSITE" id="PS50850"/>
    </source>
</evidence>
<keyword evidence="3 8" id="KW-0812">Transmembrane</keyword>
<dbReference type="PANTHER" id="PTHR23505">
    <property type="entry name" value="SPINSTER"/>
    <property type="match status" value="1"/>
</dbReference>
<feature type="transmembrane region" description="Helical" evidence="8">
    <location>
        <begin position="220"/>
        <end position="239"/>
    </location>
</feature>
<accession>A0A0G4EGG4</accession>
<evidence type="ECO:0000313" key="10">
    <source>
        <dbReference type="EMBL" id="CEL95178.1"/>
    </source>
</evidence>
<sequence length="666" mass="73401">MAEHTHYAQADVDVEAARSLTQTAEIDGHGGAAAGAEAALLPKTGNNTNTLRPLSQWRVPGLPNLNLFGRSKGEGEEPKDPQQKSAPSLPTVVRQPQGQPQVEAPRQMSMEGIIEPSAVQPVVTRLPPHPRSPKEFRFAPPRAGGDEGLCSRRVMLVMLVYIVVMLNFDHGAIPACLHFINLEFPLGYVQQSLLGSLVYTGLLIGSPLAGVIYGRFPAKYILIAALATMSLSAFSFAHFTGDFKWMLASRLVAGIGQALPLVYTPVWVDEFAPKASSSSWMSWTQAASVLGSIVGYSIAGSITELQRLPTIGQYITWHTAFYFQAVMIVPAVIGIALMDNNVIDYTLYHSERHRRIPQRAPRADESDDHEVDIEMGNVVDLDECDAGKDRLLIEEPTRPKFSRIRLDSITAQERAEETETFFGFCAKLGEWTLSLISNPLYLCLSLSMASLYFVVTGIQFWTTDYLVNVLQCDRAHVIALYTFTAVTAPLCGVPAGGWISDKLGGYKGEQVNNAFYLGIVWSVVATGCGVLATFAWNLGGFIACLWICLFCGGALTPITFGILVSCVPDYMRSFSSALTQIIYNTLGYFCAPIIPGFVMDYVRHHFPFESPLTWGYRIVLWWSAFGCIFFSLAALVYHVYGNKLRPGQTTTDEYEIKRIRMMTASF</sequence>
<dbReference type="OrthoDB" id="6770063at2759"/>
<gene>
    <name evidence="10" type="ORF">Vbra_11741</name>
</gene>
<feature type="region of interest" description="Disordered" evidence="7">
    <location>
        <begin position="43"/>
        <end position="104"/>
    </location>
</feature>
<dbReference type="STRING" id="1169540.A0A0G4EGG4"/>
<dbReference type="Pfam" id="PF07690">
    <property type="entry name" value="MFS_1"/>
    <property type="match status" value="1"/>
</dbReference>
<dbReference type="InterPro" id="IPR020846">
    <property type="entry name" value="MFS_dom"/>
</dbReference>
<comment type="subcellular location">
    <subcellularLocation>
        <location evidence="1">Membrane</location>
        <topology evidence="1">Multi-pass membrane protein</topology>
    </subcellularLocation>
</comment>
<feature type="transmembrane region" description="Helical" evidence="8">
    <location>
        <begin position="192"/>
        <end position="213"/>
    </location>
</feature>
<dbReference type="AlphaFoldDB" id="A0A0G4EGG4"/>
<dbReference type="PhylomeDB" id="A0A0G4EGG4"/>
<dbReference type="VEuPathDB" id="CryptoDB:Vbra_11741"/>
<dbReference type="PANTHER" id="PTHR23505:SF9">
    <property type="entry name" value="PROTEIN, PUTATIVE-RELATED"/>
    <property type="match status" value="1"/>
</dbReference>
<dbReference type="EMBL" id="CDMY01000227">
    <property type="protein sequence ID" value="CEL95178.1"/>
    <property type="molecule type" value="Genomic_DNA"/>
</dbReference>
<keyword evidence="5 8" id="KW-0472">Membrane</keyword>
<dbReference type="Gene3D" id="1.20.1250.20">
    <property type="entry name" value="MFS general substrate transporter like domains"/>
    <property type="match status" value="1"/>
</dbReference>
<dbReference type="GO" id="GO:0022857">
    <property type="term" value="F:transmembrane transporter activity"/>
    <property type="evidence" value="ECO:0007669"/>
    <property type="project" value="InterPro"/>
</dbReference>
<evidence type="ECO:0000256" key="2">
    <source>
        <dbReference type="ARBA" id="ARBA00022448"/>
    </source>
</evidence>
<feature type="transmembrane region" description="Helical" evidence="8">
    <location>
        <begin position="156"/>
        <end position="180"/>
    </location>
</feature>
<dbReference type="CDD" id="cd06174">
    <property type="entry name" value="MFS"/>
    <property type="match status" value="1"/>
</dbReference>
<proteinExistence type="inferred from homology"/>
<feature type="transmembrane region" description="Helical" evidence="8">
    <location>
        <begin position="474"/>
        <end position="493"/>
    </location>
</feature>
<evidence type="ECO:0000256" key="7">
    <source>
        <dbReference type="SAM" id="MobiDB-lite"/>
    </source>
</evidence>
<evidence type="ECO:0000256" key="5">
    <source>
        <dbReference type="ARBA" id="ARBA00023136"/>
    </source>
</evidence>
<reference evidence="10 11" key="1">
    <citation type="submission" date="2014-11" db="EMBL/GenBank/DDBJ databases">
        <authorList>
            <person name="Zhu J."/>
            <person name="Qi W."/>
            <person name="Song R."/>
        </authorList>
    </citation>
    <scope>NUCLEOTIDE SEQUENCE [LARGE SCALE GENOMIC DNA]</scope>
</reference>
<evidence type="ECO:0000256" key="6">
    <source>
        <dbReference type="ARBA" id="ARBA00024338"/>
    </source>
</evidence>